<keyword evidence="2" id="KW-1185">Reference proteome</keyword>
<proteinExistence type="predicted"/>
<sequence>MSSYQDETNEEYIRQCFQRGHIPATSDPLPAKPCTSCKAAFRGVREMCVPCYKESYTREMGEPPSLPDTFLENCEKCNARTLHLGESWCVGCSAVEACATFSLICEECEIIVDVPAYVKDGCGGVVDILDVESLWCVKCGGIAESPARA</sequence>
<protein>
    <submittedName>
        <fullName evidence="1">Uncharacterized protein</fullName>
    </submittedName>
</protein>
<reference evidence="1 2" key="1">
    <citation type="journal article" date="2025" name="Microbiol. Resour. Announc.">
        <title>Draft genome sequences for Neonectria magnoliae and Neonectria punicea, canker pathogens of Liriodendron tulipifera and Acer saccharum in West Virginia.</title>
        <authorList>
            <person name="Petronek H.M."/>
            <person name="Kasson M.T."/>
            <person name="Metheny A.M."/>
            <person name="Stauder C.M."/>
            <person name="Lovett B."/>
            <person name="Lynch S.C."/>
            <person name="Garnas J.R."/>
            <person name="Kasson L.R."/>
            <person name="Stajich J.E."/>
        </authorList>
    </citation>
    <scope>NUCLEOTIDE SEQUENCE [LARGE SCALE GENOMIC DNA]</scope>
    <source>
        <strain evidence="1 2">NRRL 64653</strain>
    </source>
</reference>
<gene>
    <name evidence="1" type="ORF">QQX98_000070</name>
</gene>
<dbReference type="Proteomes" id="UP001498476">
    <property type="component" value="Unassembled WGS sequence"/>
</dbReference>
<dbReference type="EMBL" id="JAZAVJ010000001">
    <property type="protein sequence ID" value="KAK7425156.1"/>
    <property type="molecule type" value="Genomic_DNA"/>
</dbReference>
<name>A0ABR1HVU7_9HYPO</name>
<accession>A0ABR1HVU7</accession>
<evidence type="ECO:0000313" key="2">
    <source>
        <dbReference type="Proteomes" id="UP001498476"/>
    </source>
</evidence>
<organism evidence="1 2">
    <name type="scientific">Neonectria punicea</name>
    <dbReference type="NCBI Taxonomy" id="979145"/>
    <lineage>
        <taxon>Eukaryota</taxon>
        <taxon>Fungi</taxon>
        <taxon>Dikarya</taxon>
        <taxon>Ascomycota</taxon>
        <taxon>Pezizomycotina</taxon>
        <taxon>Sordariomycetes</taxon>
        <taxon>Hypocreomycetidae</taxon>
        <taxon>Hypocreales</taxon>
        <taxon>Nectriaceae</taxon>
        <taxon>Neonectria</taxon>
    </lineage>
</organism>
<evidence type="ECO:0000313" key="1">
    <source>
        <dbReference type="EMBL" id="KAK7425156.1"/>
    </source>
</evidence>
<comment type="caution">
    <text evidence="1">The sequence shown here is derived from an EMBL/GenBank/DDBJ whole genome shotgun (WGS) entry which is preliminary data.</text>
</comment>